<dbReference type="GO" id="GO:0005634">
    <property type="term" value="C:nucleus"/>
    <property type="evidence" value="ECO:0007669"/>
    <property type="project" value="UniProtKB-SubCell"/>
</dbReference>
<protein>
    <recommendedName>
        <fullName evidence="5">Zn(2)-C6 fungal-type domain-containing protein</fullName>
    </recommendedName>
</protein>
<dbReference type="Gene3D" id="4.10.240.10">
    <property type="entry name" value="Zn(2)-C6 fungal-type DNA-binding domain"/>
    <property type="match status" value="1"/>
</dbReference>
<dbReference type="AlphaFoldDB" id="A0A420Y621"/>
<comment type="caution">
    <text evidence="6">The sequence shown here is derived from an EMBL/GenBank/DDBJ whole genome shotgun (WGS) entry which is preliminary data.</text>
</comment>
<accession>A0A420Y621</accession>
<proteinExistence type="predicted"/>
<dbReference type="InterPro" id="IPR050613">
    <property type="entry name" value="Sec_Metabolite_Reg"/>
</dbReference>
<dbReference type="InterPro" id="IPR036864">
    <property type="entry name" value="Zn2-C6_fun-type_DNA-bd_sf"/>
</dbReference>
<feature type="compositionally biased region" description="Basic and acidic residues" evidence="4">
    <location>
        <begin position="113"/>
        <end position="129"/>
    </location>
</feature>
<dbReference type="InterPro" id="IPR001138">
    <property type="entry name" value="Zn2Cys6_DnaBD"/>
</dbReference>
<dbReference type="Pfam" id="PF04082">
    <property type="entry name" value="Fungal_trans"/>
    <property type="match status" value="1"/>
</dbReference>
<feature type="region of interest" description="Disordered" evidence="4">
    <location>
        <begin position="57"/>
        <end position="84"/>
    </location>
</feature>
<dbReference type="SMART" id="SM00066">
    <property type="entry name" value="GAL4"/>
    <property type="match status" value="1"/>
</dbReference>
<dbReference type="STRING" id="177199.A0A420Y621"/>
<dbReference type="PROSITE" id="PS00463">
    <property type="entry name" value="ZN2_CY6_FUNGAL_1"/>
    <property type="match status" value="1"/>
</dbReference>
<feature type="region of interest" description="Disordered" evidence="4">
    <location>
        <begin position="629"/>
        <end position="650"/>
    </location>
</feature>
<feature type="region of interest" description="Disordered" evidence="4">
    <location>
        <begin position="101"/>
        <end position="131"/>
    </location>
</feature>
<feature type="compositionally biased region" description="Polar residues" evidence="4">
    <location>
        <begin position="69"/>
        <end position="84"/>
    </location>
</feature>
<dbReference type="Pfam" id="PF00172">
    <property type="entry name" value="Zn_clus"/>
    <property type="match status" value="1"/>
</dbReference>
<dbReference type="InterPro" id="IPR007219">
    <property type="entry name" value="XnlR_reg_dom"/>
</dbReference>
<dbReference type="OrthoDB" id="3014581at2759"/>
<dbReference type="GO" id="GO:0000981">
    <property type="term" value="F:DNA-binding transcription factor activity, RNA polymerase II-specific"/>
    <property type="evidence" value="ECO:0007669"/>
    <property type="project" value="InterPro"/>
</dbReference>
<dbReference type="GO" id="GO:0006351">
    <property type="term" value="P:DNA-templated transcription"/>
    <property type="evidence" value="ECO:0007669"/>
    <property type="project" value="InterPro"/>
</dbReference>
<feature type="compositionally biased region" description="Polar residues" evidence="4">
    <location>
        <begin position="688"/>
        <end position="697"/>
    </location>
</feature>
<dbReference type="GO" id="GO:0003677">
    <property type="term" value="F:DNA binding"/>
    <property type="evidence" value="ECO:0007669"/>
    <property type="project" value="InterPro"/>
</dbReference>
<dbReference type="SUPFAM" id="SSF57701">
    <property type="entry name" value="Zn2/Cys6 DNA-binding domain"/>
    <property type="match status" value="1"/>
</dbReference>
<sequence length="754" mass="83896">MKRGASSTELADRVYTQQPVSCRFCRKRKLKCDRVRPSCFNCHSRNHDCVYEASQGPLTTSAADPAPSVPTSGNNLPGPNTNSEGLDLAQRIERLERAVFARHNGPSNGAKSPAKEPRSRLASHDEEQQKTSQWLEGLLTYKDTSRTNPSTSPAGGVHVAETLRDFPTYKDAATLLDHYTQTIDATYRILHRPTAWKLLEVLYADLAAGHLPSPTQLSFFLCIFAGSAYVSKSKFQFESPCLQGRSQIALAEHWARQAVSLVTQPPIPPSVQALQTIVSLAHLGAQIDGPSGSFATLGLLGLRMAQAMNIHRLDSGPSRDERRKNGADMVALETKKRIWWHMVASDWLLSFVGGHTEGTYMLHPRQMETHHPSNVEDVDIPTSITHLSEDSYNLPINTPTSISYFLQRIRSATLVREIVDSLPPSYFSSPGRESSDEVYDAIILLDRKYQRHIDSLPSFFQLTVLDNEAYHLLLQERPYLEWQRYLLNFVLHTQLARLHRPFLIRGSQKGKYEHSRLQCIRSAEIVIEIGNRAMNDQNTGSFTYILQHFLTAAIILAMDVCYNPGGDQAPERRQQVLRACRALEVELNAKVVRSDREAAIEDHLSTGQLMVRSFQNAVSNLRATLRKHAREDGSSGAIAMGTLDRGNLTSTSDQRRVTAFSIPTEPGLGTRHVGKSQELPSRDLGFNGLSTASQAQQPQIEPAALGNGETANANAPSNDLLMVDELWDDFFTMGSNFNDTDWDTFFSDVGANMG</sequence>
<dbReference type="Proteomes" id="UP000275385">
    <property type="component" value="Unassembled WGS sequence"/>
</dbReference>
<feature type="domain" description="Zn(2)-C6 fungal-type" evidence="5">
    <location>
        <begin position="21"/>
        <end position="51"/>
    </location>
</feature>
<evidence type="ECO:0000256" key="2">
    <source>
        <dbReference type="ARBA" id="ARBA00022723"/>
    </source>
</evidence>
<evidence type="ECO:0000256" key="1">
    <source>
        <dbReference type="ARBA" id="ARBA00004123"/>
    </source>
</evidence>
<evidence type="ECO:0000259" key="5">
    <source>
        <dbReference type="PROSITE" id="PS50048"/>
    </source>
</evidence>
<evidence type="ECO:0000256" key="4">
    <source>
        <dbReference type="SAM" id="MobiDB-lite"/>
    </source>
</evidence>
<name>A0A420Y621_9PEZI</name>
<dbReference type="GO" id="GO:0008270">
    <property type="term" value="F:zinc ion binding"/>
    <property type="evidence" value="ECO:0007669"/>
    <property type="project" value="InterPro"/>
</dbReference>
<dbReference type="CDD" id="cd12148">
    <property type="entry name" value="fungal_TF_MHR"/>
    <property type="match status" value="1"/>
</dbReference>
<reference evidence="6 7" key="1">
    <citation type="submission" date="2018-08" db="EMBL/GenBank/DDBJ databases">
        <title>Draft genome of the lignicolous fungus Coniochaeta pulveracea.</title>
        <authorList>
            <person name="Borstlap C.J."/>
            <person name="De Witt R.N."/>
            <person name="Botha A."/>
            <person name="Volschenk H."/>
        </authorList>
    </citation>
    <scope>NUCLEOTIDE SEQUENCE [LARGE SCALE GENOMIC DNA]</scope>
    <source>
        <strain evidence="6 7">CAB683</strain>
    </source>
</reference>
<feature type="region of interest" description="Disordered" evidence="4">
    <location>
        <begin position="663"/>
        <end position="697"/>
    </location>
</feature>
<dbReference type="PANTHER" id="PTHR31001">
    <property type="entry name" value="UNCHARACTERIZED TRANSCRIPTIONAL REGULATORY PROTEIN"/>
    <property type="match status" value="1"/>
</dbReference>
<evidence type="ECO:0000256" key="3">
    <source>
        <dbReference type="ARBA" id="ARBA00023242"/>
    </source>
</evidence>
<keyword evidence="3" id="KW-0539">Nucleus</keyword>
<dbReference type="PANTHER" id="PTHR31001:SF90">
    <property type="entry name" value="CENTROMERE DNA-BINDING PROTEIN COMPLEX CBF3 SUBUNIT B"/>
    <property type="match status" value="1"/>
</dbReference>
<dbReference type="EMBL" id="QVQW01000044">
    <property type="protein sequence ID" value="RKU43334.1"/>
    <property type="molecule type" value="Genomic_DNA"/>
</dbReference>
<dbReference type="PROSITE" id="PS50048">
    <property type="entry name" value="ZN2_CY6_FUNGAL_2"/>
    <property type="match status" value="1"/>
</dbReference>
<keyword evidence="2" id="KW-0479">Metal-binding</keyword>
<evidence type="ECO:0000313" key="6">
    <source>
        <dbReference type="EMBL" id="RKU43334.1"/>
    </source>
</evidence>
<gene>
    <name evidence="6" type="ORF">DL546_004204</name>
</gene>
<dbReference type="CDD" id="cd00067">
    <property type="entry name" value="GAL4"/>
    <property type="match status" value="1"/>
</dbReference>
<evidence type="ECO:0000313" key="7">
    <source>
        <dbReference type="Proteomes" id="UP000275385"/>
    </source>
</evidence>
<keyword evidence="7" id="KW-1185">Reference proteome</keyword>
<comment type="subcellular location">
    <subcellularLocation>
        <location evidence="1">Nucleus</location>
    </subcellularLocation>
</comment>
<organism evidence="6 7">
    <name type="scientific">Coniochaeta pulveracea</name>
    <dbReference type="NCBI Taxonomy" id="177199"/>
    <lineage>
        <taxon>Eukaryota</taxon>
        <taxon>Fungi</taxon>
        <taxon>Dikarya</taxon>
        <taxon>Ascomycota</taxon>
        <taxon>Pezizomycotina</taxon>
        <taxon>Sordariomycetes</taxon>
        <taxon>Sordariomycetidae</taxon>
        <taxon>Coniochaetales</taxon>
        <taxon>Coniochaetaceae</taxon>
        <taxon>Coniochaeta</taxon>
    </lineage>
</organism>